<dbReference type="SMART" id="SM00862">
    <property type="entry name" value="Trans_reg_C"/>
    <property type="match status" value="1"/>
</dbReference>
<gene>
    <name evidence="4" type="ORF">N4264_04650</name>
</gene>
<dbReference type="EMBL" id="CP104694">
    <property type="protein sequence ID" value="UXI68949.1"/>
    <property type="molecule type" value="Genomic_DNA"/>
</dbReference>
<dbReference type="PANTHER" id="PTHR36842">
    <property type="entry name" value="PROTEIN TOLB HOMOLOG"/>
    <property type="match status" value="1"/>
</dbReference>
<dbReference type="SUPFAM" id="SSF46894">
    <property type="entry name" value="C-terminal effector domain of the bipartite response regulators"/>
    <property type="match status" value="1"/>
</dbReference>
<feature type="domain" description="OmpR/PhoB-type" evidence="3">
    <location>
        <begin position="3"/>
        <end position="102"/>
    </location>
</feature>
<dbReference type="InterPro" id="IPR036388">
    <property type="entry name" value="WH-like_DNA-bd_sf"/>
</dbReference>
<evidence type="ECO:0000313" key="5">
    <source>
        <dbReference type="Proteomes" id="UP001064632"/>
    </source>
</evidence>
<accession>A0ABY6BGR2</accession>
<dbReference type="Gene3D" id="1.10.10.10">
    <property type="entry name" value="Winged helix-like DNA-binding domain superfamily/Winged helix DNA-binding domain"/>
    <property type="match status" value="1"/>
</dbReference>
<dbReference type="PANTHER" id="PTHR36842:SF1">
    <property type="entry name" value="PROTEIN TOLB"/>
    <property type="match status" value="1"/>
</dbReference>
<dbReference type="InterPro" id="IPR001867">
    <property type="entry name" value="OmpR/PhoB-type_DNA-bd"/>
</dbReference>
<keyword evidence="5" id="KW-1185">Reference proteome</keyword>
<dbReference type="SUPFAM" id="SSF82171">
    <property type="entry name" value="DPP6 N-terminal domain-like"/>
    <property type="match status" value="2"/>
</dbReference>
<dbReference type="Proteomes" id="UP001064632">
    <property type="component" value="Chromosome"/>
</dbReference>
<dbReference type="RefSeq" id="WP_261695908.1">
    <property type="nucleotide sequence ID" value="NZ_CP104694.1"/>
</dbReference>
<dbReference type="InterPro" id="IPR011042">
    <property type="entry name" value="6-blade_b-propeller_TolB-like"/>
</dbReference>
<evidence type="ECO:0000256" key="2">
    <source>
        <dbReference type="PROSITE-ProRule" id="PRU01091"/>
    </source>
</evidence>
<evidence type="ECO:0000313" key="4">
    <source>
        <dbReference type="EMBL" id="UXI68949.1"/>
    </source>
</evidence>
<feature type="DNA-binding region" description="OmpR/PhoB-type" evidence="2">
    <location>
        <begin position="3"/>
        <end position="102"/>
    </location>
</feature>
<dbReference type="CDD" id="cd00383">
    <property type="entry name" value="trans_reg_C"/>
    <property type="match status" value="1"/>
</dbReference>
<reference evidence="4" key="1">
    <citation type="submission" date="2022-09" db="EMBL/GenBank/DDBJ databases">
        <title>Tahibacter sp. nov., isolated from a fresh water.</title>
        <authorList>
            <person name="Baek J.H."/>
            <person name="Lee J.K."/>
            <person name="Kim J.M."/>
            <person name="Jeon C.O."/>
        </authorList>
    </citation>
    <scope>NUCLEOTIDE SEQUENCE</scope>
    <source>
        <strain evidence="4">W38</strain>
    </source>
</reference>
<evidence type="ECO:0000259" key="3">
    <source>
        <dbReference type="PROSITE" id="PS51755"/>
    </source>
</evidence>
<dbReference type="Pfam" id="PF00486">
    <property type="entry name" value="Trans_reg_C"/>
    <property type="match status" value="1"/>
</dbReference>
<keyword evidence="1 2" id="KW-0238">DNA-binding</keyword>
<organism evidence="4 5">
    <name type="scientific">Tahibacter amnicola</name>
    <dbReference type="NCBI Taxonomy" id="2976241"/>
    <lineage>
        <taxon>Bacteria</taxon>
        <taxon>Pseudomonadati</taxon>
        <taxon>Pseudomonadota</taxon>
        <taxon>Gammaproteobacteria</taxon>
        <taxon>Lysobacterales</taxon>
        <taxon>Rhodanobacteraceae</taxon>
        <taxon>Tahibacter</taxon>
    </lineage>
</organism>
<sequence length="738" mass="79977">MQPEIWRLGEAVADLGTQRIDRGGQSHRLTPRAAAVLRALIEAGDRPLSRDAALNQIWGNVATGDEVVGKAINELRQALGDTDPAQRRYIETIPKLGYRLICTCAPAERTEVTDLDVATAVPEEARVDRATAPVEDADADVATAPERVTVLTSGRRPWRLAVLTGCSALVAVAGWLMWPVAGRSVYDAPALAHALTGSIHTLAPAGTYVGYGEVLPDGRRALFSTVIDGHVRVVSQGLDGSASTRIGALPGGQDFSIAVAHDGRTVAYQHFDDNGACRIRLHRLPEGTERELGSCSTRFAEWMTFSPDGEYLVTPRMRPGDAAMSLHRIRLSDGQVEPLDYPRDAAVSDVQAHYSPDGRYLAIRRGPQPHSGLWLLDIAAGRLRELVPDYLGLDGFTWLPDSRGLVIGIHRGAGSGLWRVDAGTGQRDYLGLPGATDPILAREREALLFCRGKRRFGLAQLTLDGTAEPSPTEPLRRETGSEWFPRRSFQGDQLAYLADPDGRIAVYVAKEAQAVRLPDIDGFVPQATPAFSGDGKRLIVPVRNQAGDTALFEADLANAAWSRLGATSRRIEQVYLSADDKWIYYVSADNAARALWRRSRETGVEQSLASPVERGPISGDAKGGIFYIDTKQQALVRRSPEGAVEKWVDDMGYWTAYGWTPADDGIYAVLEPAGAHFGVYFVAAAGAAPVLVEPMDGITTLGMAMRDGSRTLDLVRPPRAVHDLVWVDLRTAAKPPSP</sequence>
<protein>
    <submittedName>
        <fullName evidence="4">Winged helix-turn-helix domain-containing protein</fullName>
    </submittedName>
</protein>
<evidence type="ECO:0000256" key="1">
    <source>
        <dbReference type="ARBA" id="ARBA00023125"/>
    </source>
</evidence>
<dbReference type="InterPro" id="IPR016032">
    <property type="entry name" value="Sig_transdc_resp-reg_C-effctor"/>
</dbReference>
<name>A0ABY6BGR2_9GAMM</name>
<dbReference type="Gene3D" id="2.120.10.30">
    <property type="entry name" value="TolB, C-terminal domain"/>
    <property type="match status" value="2"/>
</dbReference>
<proteinExistence type="predicted"/>
<dbReference type="PROSITE" id="PS51755">
    <property type="entry name" value="OMPR_PHOB"/>
    <property type="match status" value="1"/>
</dbReference>